<dbReference type="PANTHER" id="PTHR18964">
    <property type="entry name" value="ROK (REPRESSOR, ORF, KINASE) FAMILY"/>
    <property type="match status" value="1"/>
</dbReference>
<keyword evidence="3" id="KW-1185">Reference proteome</keyword>
<comment type="similarity">
    <text evidence="1">Belongs to the ROK (NagC/XylR) family.</text>
</comment>
<organism evidence="2 3">
    <name type="scientific">Persicobacter psychrovividus</name>
    <dbReference type="NCBI Taxonomy" id="387638"/>
    <lineage>
        <taxon>Bacteria</taxon>
        <taxon>Pseudomonadati</taxon>
        <taxon>Bacteroidota</taxon>
        <taxon>Cytophagia</taxon>
        <taxon>Cytophagales</taxon>
        <taxon>Persicobacteraceae</taxon>
        <taxon>Persicobacter</taxon>
    </lineage>
</organism>
<evidence type="ECO:0000313" key="2">
    <source>
        <dbReference type="EMBL" id="BDD00562.1"/>
    </source>
</evidence>
<sequence length="320" mass="34508">MSAVIAADLGGTFVKLSLVIGDQVKEETTFPSNSKGDFTELMSAVATACQQLLSANQLTFSDILGIGFSIPGIVDVVQERVLSINEKHAGAVDFDFRSWAVALGVNHIVMENDARAALIGEWQFGAAKGFSEVNMITLGTGIGGAAMINNQLLYGKHYQAGCLGGHFVVDHQGDRCSCGNVGCVEAVASSWKLPDIIKGHRLFEQSTLQQAEQLDFYHLFEAYRTKEVVAIDLVEQCLSAWSAGVITMIHAYDPEVVVIGGGVMKSQDIILPYIQKQVDQRAWTPCAKVSVRAAALENLAGCLGINYLLKEKIKNVEPTV</sequence>
<name>A0ABM7VHV6_9BACT</name>
<dbReference type="Pfam" id="PF00480">
    <property type="entry name" value="ROK"/>
    <property type="match status" value="1"/>
</dbReference>
<dbReference type="Proteomes" id="UP001354989">
    <property type="component" value="Plasmid pPP1"/>
</dbReference>
<evidence type="ECO:0000313" key="3">
    <source>
        <dbReference type="Proteomes" id="UP001354989"/>
    </source>
</evidence>
<dbReference type="SUPFAM" id="SSF53067">
    <property type="entry name" value="Actin-like ATPase domain"/>
    <property type="match status" value="1"/>
</dbReference>
<accession>A0ABM7VHV6</accession>
<protein>
    <submittedName>
        <fullName evidence="2">Glucokinase</fullName>
    </submittedName>
</protein>
<dbReference type="Gene3D" id="3.30.420.40">
    <property type="match status" value="2"/>
</dbReference>
<dbReference type="PANTHER" id="PTHR18964:SF149">
    <property type="entry name" value="BIFUNCTIONAL UDP-N-ACETYLGLUCOSAMINE 2-EPIMERASE_N-ACETYLMANNOSAMINE KINASE"/>
    <property type="match status" value="1"/>
</dbReference>
<geneLocation type="plasmid" evidence="2 3">
    <name>pPP1</name>
</geneLocation>
<reference evidence="2 3" key="1">
    <citation type="submission" date="2021-12" db="EMBL/GenBank/DDBJ databases">
        <title>Genome sequencing of bacteria with rrn-lacking chromosome and rrn-plasmid.</title>
        <authorList>
            <person name="Anda M."/>
            <person name="Iwasaki W."/>
        </authorList>
    </citation>
    <scope>NUCLEOTIDE SEQUENCE [LARGE SCALE GENOMIC DNA]</scope>
    <source>
        <strain evidence="2 3">NBRC 101262</strain>
        <plasmid evidence="2 3">pPP1</plasmid>
    </source>
</reference>
<dbReference type="InterPro" id="IPR043129">
    <property type="entry name" value="ATPase_NBD"/>
</dbReference>
<dbReference type="InterPro" id="IPR000600">
    <property type="entry name" value="ROK"/>
</dbReference>
<gene>
    <name evidence="2" type="primary">glkA2</name>
    <name evidence="2" type="ORF">PEPS_28420</name>
</gene>
<dbReference type="EMBL" id="AP025293">
    <property type="protein sequence ID" value="BDD00562.1"/>
    <property type="molecule type" value="Genomic_DNA"/>
</dbReference>
<evidence type="ECO:0000256" key="1">
    <source>
        <dbReference type="ARBA" id="ARBA00006479"/>
    </source>
</evidence>
<proteinExistence type="inferred from homology"/>
<keyword evidence="2" id="KW-0614">Plasmid</keyword>
<dbReference type="RefSeq" id="WP_338398403.1">
    <property type="nucleotide sequence ID" value="NZ_AP025293.1"/>
</dbReference>